<dbReference type="Gene3D" id="3.40.250.10">
    <property type="entry name" value="Rhodanese-like domain"/>
    <property type="match status" value="1"/>
</dbReference>
<gene>
    <name evidence="1" type="ORF">BAOM_3750</name>
</gene>
<dbReference type="InterPro" id="IPR036873">
    <property type="entry name" value="Rhodanese-like_dom_sf"/>
</dbReference>
<dbReference type="PROSITE" id="PS50206">
    <property type="entry name" value="RHODANESE_3"/>
    <property type="match status" value="1"/>
</dbReference>
<dbReference type="InterPro" id="IPR001763">
    <property type="entry name" value="Rhodanese-like_dom"/>
</dbReference>
<dbReference type="PANTHER" id="PTHR43031:SF18">
    <property type="entry name" value="RHODANESE-RELATED SULFURTRANSFERASES"/>
    <property type="match status" value="1"/>
</dbReference>
<dbReference type="SUPFAM" id="SSF52821">
    <property type="entry name" value="Rhodanese/Cell cycle control phosphatase"/>
    <property type="match status" value="1"/>
</dbReference>
<dbReference type="OrthoDB" id="9808735at2"/>
<proteinExistence type="predicted"/>
<dbReference type="AlphaFoldDB" id="A0A3Q9RR35"/>
<dbReference type="SMART" id="SM00450">
    <property type="entry name" value="RHOD"/>
    <property type="match status" value="1"/>
</dbReference>
<dbReference type="Proteomes" id="UP000283095">
    <property type="component" value="Chromosome"/>
</dbReference>
<dbReference type="CDD" id="cd00158">
    <property type="entry name" value="RHOD"/>
    <property type="match status" value="1"/>
</dbReference>
<accession>A0A3Q9RR35</accession>
<dbReference type="InterPro" id="IPR050229">
    <property type="entry name" value="GlpE_sulfurtransferase"/>
</dbReference>
<evidence type="ECO:0000313" key="1">
    <source>
        <dbReference type="EMBL" id="AZV44359.1"/>
    </source>
</evidence>
<evidence type="ECO:0000313" key="2">
    <source>
        <dbReference type="Proteomes" id="UP000283095"/>
    </source>
</evidence>
<dbReference type="EMBL" id="CP026095">
    <property type="protein sequence ID" value="AZV44359.1"/>
    <property type="molecule type" value="Genomic_DNA"/>
</dbReference>
<organism evidence="1 2">
    <name type="scientific">Peribacillus asahii</name>
    <dbReference type="NCBI Taxonomy" id="228899"/>
    <lineage>
        <taxon>Bacteria</taxon>
        <taxon>Bacillati</taxon>
        <taxon>Bacillota</taxon>
        <taxon>Bacilli</taxon>
        <taxon>Bacillales</taxon>
        <taxon>Bacillaceae</taxon>
        <taxon>Peribacillus</taxon>
    </lineage>
</organism>
<sequence>MDFLYSLLIFIVIVVAYSLFTWFRQKRAVTPLTQEEFIAGYRKVQLIDVREPNDFENGHILGARNIPLTQLKTRLVEIRPDKPVYLYAQSEIVSGRAALLLKKKGYKELFHLKGGFRMWTGKIKKKS</sequence>
<reference evidence="1 2" key="1">
    <citation type="submission" date="2018-01" db="EMBL/GenBank/DDBJ databases">
        <title>Bacillus asahii Genome sequencing and assembly.</title>
        <authorList>
            <person name="Jiang H."/>
            <person name="Feng Y."/>
            <person name="Zhao F."/>
            <person name="Lin X."/>
        </authorList>
    </citation>
    <scope>NUCLEOTIDE SEQUENCE [LARGE SCALE GENOMIC DNA]</scope>
    <source>
        <strain evidence="1 2">OM18</strain>
    </source>
</reference>
<dbReference type="KEGG" id="pasa:BAOM_3750"/>
<protein>
    <submittedName>
        <fullName evidence="1">Uncharacterized protein</fullName>
    </submittedName>
</protein>
<dbReference type="PANTHER" id="PTHR43031">
    <property type="entry name" value="FAD-DEPENDENT OXIDOREDUCTASE"/>
    <property type="match status" value="1"/>
</dbReference>
<dbReference type="Pfam" id="PF00581">
    <property type="entry name" value="Rhodanese"/>
    <property type="match status" value="1"/>
</dbReference>
<name>A0A3Q9RR35_9BACI</name>
<dbReference type="RefSeq" id="WP_127761353.1">
    <property type="nucleotide sequence ID" value="NZ_CP026095.1"/>
</dbReference>